<comment type="subcellular location">
    <subcellularLocation>
        <location evidence="1">Membrane</location>
        <topology evidence="1">Lipid-anchor</topology>
    </subcellularLocation>
</comment>
<dbReference type="InterPro" id="IPR038501">
    <property type="entry name" value="Spore_GerAC_C_sf"/>
</dbReference>
<dbReference type="InterPro" id="IPR057336">
    <property type="entry name" value="GerAC_N"/>
</dbReference>
<keyword evidence="3" id="KW-0309">Germination</keyword>
<evidence type="ECO:0000259" key="9">
    <source>
        <dbReference type="Pfam" id="PF25198"/>
    </source>
</evidence>
<keyword evidence="7" id="KW-0449">Lipoprotein</keyword>
<dbReference type="Pfam" id="PF25198">
    <property type="entry name" value="Spore_GerAC_N"/>
    <property type="match status" value="1"/>
</dbReference>
<evidence type="ECO:0000256" key="4">
    <source>
        <dbReference type="ARBA" id="ARBA00022729"/>
    </source>
</evidence>
<evidence type="ECO:0000256" key="5">
    <source>
        <dbReference type="ARBA" id="ARBA00023136"/>
    </source>
</evidence>
<dbReference type="RefSeq" id="WP_209863993.1">
    <property type="nucleotide sequence ID" value="NZ_JAGGLD010000005.1"/>
</dbReference>
<sequence>MKYVRVLLTLGLLVLITGCWDSIELNRRAVVSGVAMDIIPGKEERIKATLQVIVADEISGKTSRGGTPVSVYEGEGKTIFEAVRNTSRKVPRYLSLGHISAIVISEDLARHGIRDLLDFLERDAQVRSTSLVFIARGQQASDVMSVLTPLGKIPSGDLFQKADAASKLLGYNYRVQIDDIIRGMQASGGGPVINGVEIEGNIEDASKSTNIQQVDTPSVLALSGIAAFRKDKLVGWLDTEQSRGVTWANNHMKQTVLVTGCAKLKGNVSYSIIRSITKRKGDLGDPTHPKIHLDVRAQANIRELDCSMDITNADNLTKLQHEVDQNIQQMIEASIKKAQRLHTDIFEFGDLLERENPKMWKKVRAQWGDLFPVTKITCEVHTVIRSAEMRNKSYHYKLDQTK</sequence>
<proteinExistence type="inferred from homology"/>
<dbReference type="PANTHER" id="PTHR35789">
    <property type="entry name" value="SPORE GERMINATION PROTEIN B3"/>
    <property type="match status" value="1"/>
</dbReference>
<dbReference type="Proteomes" id="UP001519288">
    <property type="component" value="Unassembled WGS sequence"/>
</dbReference>
<evidence type="ECO:0000256" key="1">
    <source>
        <dbReference type="ARBA" id="ARBA00004635"/>
    </source>
</evidence>
<dbReference type="Gene3D" id="6.20.190.10">
    <property type="entry name" value="Nutrient germinant receptor protein C, domain 1"/>
    <property type="match status" value="1"/>
</dbReference>
<evidence type="ECO:0000259" key="8">
    <source>
        <dbReference type="Pfam" id="PF05504"/>
    </source>
</evidence>
<keyword evidence="11" id="KW-1185">Reference proteome</keyword>
<evidence type="ECO:0000256" key="2">
    <source>
        <dbReference type="ARBA" id="ARBA00007886"/>
    </source>
</evidence>
<dbReference type="EMBL" id="JAGGLD010000005">
    <property type="protein sequence ID" value="MBP2001882.1"/>
    <property type="molecule type" value="Genomic_DNA"/>
</dbReference>
<evidence type="ECO:0000313" key="11">
    <source>
        <dbReference type="Proteomes" id="UP001519288"/>
    </source>
</evidence>
<dbReference type="Pfam" id="PF05504">
    <property type="entry name" value="Spore_GerAC"/>
    <property type="match status" value="1"/>
</dbReference>
<feature type="domain" description="Spore germination protein N-terminal" evidence="9">
    <location>
        <begin position="21"/>
        <end position="197"/>
    </location>
</feature>
<keyword evidence="5" id="KW-0472">Membrane</keyword>
<feature type="domain" description="Spore germination GerAC-like C-terminal" evidence="8">
    <location>
        <begin position="223"/>
        <end position="386"/>
    </location>
</feature>
<accession>A0ABS4JJK4</accession>
<dbReference type="PROSITE" id="PS51257">
    <property type="entry name" value="PROKAR_LIPOPROTEIN"/>
    <property type="match status" value="1"/>
</dbReference>
<evidence type="ECO:0000256" key="3">
    <source>
        <dbReference type="ARBA" id="ARBA00022544"/>
    </source>
</evidence>
<evidence type="ECO:0000256" key="6">
    <source>
        <dbReference type="ARBA" id="ARBA00023139"/>
    </source>
</evidence>
<gene>
    <name evidence="10" type="ORF">J2Z69_002938</name>
</gene>
<name>A0ABS4JJK4_9BACL</name>
<dbReference type="PANTHER" id="PTHR35789:SF1">
    <property type="entry name" value="SPORE GERMINATION PROTEIN B3"/>
    <property type="match status" value="1"/>
</dbReference>
<keyword evidence="4" id="KW-0732">Signal</keyword>
<protein>
    <submittedName>
        <fullName evidence="10">Spore germination protein KC</fullName>
    </submittedName>
</protein>
<dbReference type="NCBIfam" id="TIGR02887">
    <property type="entry name" value="spore_ger_x_C"/>
    <property type="match status" value="1"/>
</dbReference>
<evidence type="ECO:0000313" key="10">
    <source>
        <dbReference type="EMBL" id="MBP2001882.1"/>
    </source>
</evidence>
<dbReference type="Gene3D" id="3.30.300.210">
    <property type="entry name" value="Nutrient germinant receptor protein C, domain 3"/>
    <property type="match status" value="1"/>
</dbReference>
<dbReference type="InterPro" id="IPR046953">
    <property type="entry name" value="Spore_GerAC-like_C"/>
</dbReference>
<keyword evidence="6" id="KW-0564">Palmitate</keyword>
<comment type="similarity">
    <text evidence="2">Belongs to the GerABKC lipoprotein family.</text>
</comment>
<reference evidence="10 11" key="1">
    <citation type="submission" date="2021-03" db="EMBL/GenBank/DDBJ databases">
        <title>Genomic Encyclopedia of Type Strains, Phase IV (KMG-IV): sequencing the most valuable type-strain genomes for metagenomic binning, comparative biology and taxonomic classification.</title>
        <authorList>
            <person name="Goeker M."/>
        </authorList>
    </citation>
    <scope>NUCLEOTIDE SEQUENCE [LARGE SCALE GENOMIC DNA]</scope>
    <source>
        <strain evidence="10 11">DSM 26806</strain>
    </source>
</reference>
<comment type="caution">
    <text evidence="10">The sequence shown here is derived from an EMBL/GenBank/DDBJ whole genome shotgun (WGS) entry which is preliminary data.</text>
</comment>
<organism evidence="10 11">
    <name type="scientific">Paenibacillus shirakamiensis</name>
    <dbReference type="NCBI Taxonomy" id="1265935"/>
    <lineage>
        <taxon>Bacteria</taxon>
        <taxon>Bacillati</taxon>
        <taxon>Bacillota</taxon>
        <taxon>Bacilli</taxon>
        <taxon>Bacillales</taxon>
        <taxon>Paenibacillaceae</taxon>
        <taxon>Paenibacillus</taxon>
    </lineage>
</organism>
<dbReference type="InterPro" id="IPR008844">
    <property type="entry name" value="Spore_GerAC-like"/>
</dbReference>
<evidence type="ECO:0000256" key="7">
    <source>
        <dbReference type="ARBA" id="ARBA00023288"/>
    </source>
</evidence>